<dbReference type="Proteomes" id="UP000515344">
    <property type="component" value="Chromosome"/>
</dbReference>
<dbReference type="Pfam" id="PF09935">
    <property type="entry name" value="DUF2167"/>
    <property type="match status" value="1"/>
</dbReference>
<keyword evidence="1" id="KW-0812">Transmembrane</keyword>
<organism evidence="3 4">
    <name type="scientific">Lacibacter sediminis</name>
    <dbReference type="NCBI Taxonomy" id="2760713"/>
    <lineage>
        <taxon>Bacteria</taxon>
        <taxon>Pseudomonadati</taxon>
        <taxon>Bacteroidota</taxon>
        <taxon>Chitinophagia</taxon>
        <taxon>Chitinophagales</taxon>
        <taxon>Chitinophagaceae</taxon>
        <taxon>Lacibacter</taxon>
    </lineage>
</organism>
<feature type="transmembrane region" description="Helical" evidence="1">
    <location>
        <begin position="277"/>
        <end position="295"/>
    </location>
</feature>
<keyword evidence="2" id="KW-0732">Signal</keyword>
<keyword evidence="4" id="KW-1185">Reference proteome</keyword>
<protein>
    <submittedName>
        <fullName evidence="3">DUF2167 domain-containing protein</fullName>
    </submittedName>
</protein>
<dbReference type="KEGG" id="lacs:H4075_13100"/>
<feature type="chain" id="PRO_5028819698" evidence="2">
    <location>
        <begin position="20"/>
        <end position="314"/>
    </location>
</feature>
<evidence type="ECO:0000313" key="3">
    <source>
        <dbReference type="EMBL" id="QNA43024.1"/>
    </source>
</evidence>
<proteinExistence type="predicted"/>
<keyword evidence="1" id="KW-0472">Membrane</keyword>
<accession>A0A7G5XC21</accession>
<feature type="signal peptide" evidence="2">
    <location>
        <begin position="1"/>
        <end position="19"/>
    </location>
</feature>
<gene>
    <name evidence="3" type="ORF">H4075_13100</name>
</gene>
<reference evidence="4" key="1">
    <citation type="submission" date="2020-08" db="EMBL/GenBank/DDBJ databases">
        <title>Lacibacter sp. S13-6-6 genome sequencing.</title>
        <authorList>
            <person name="Jin L."/>
        </authorList>
    </citation>
    <scope>NUCLEOTIDE SEQUENCE [LARGE SCALE GENOMIC DNA]</scope>
    <source>
        <strain evidence="4">S13-6-6</strain>
    </source>
</reference>
<dbReference type="EMBL" id="CP060007">
    <property type="protein sequence ID" value="QNA43024.1"/>
    <property type="molecule type" value="Genomic_DNA"/>
</dbReference>
<dbReference type="RefSeq" id="WP_182801289.1">
    <property type="nucleotide sequence ID" value="NZ_CP060007.1"/>
</dbReference>
<dbReference type="InterPro" id="IPR018682">
    <property type="entry name" value="DUF2167_membr"/>
</dbReference>
<keyword evidence="1" id="KW-1133">Transmembrane helix</keyword>
<evidence type="ECO:0000256" key="2">
    <source>
        <dbReference type="SAM" id="SignalP"/>
    </source>
</evidence>
<evidence type="ECO:0000256" key="1">
    <source>
        <dbReference type="SAM" id="Phobius"/>
    </source>
</evidence>
<evidence type="ECO:0000313" key="4">
    <source>
        <dbReference type="Proteomes" id="UP000515344"/>
    </source>
</evidence>
<sequence>MKKTMSAFIAFVLPVFLLAGVYGDSTTARPTEDIVSYLRLADSVEKAMKYQTGIISLDNGVAQLNVPEGFKFLNKEQSTYIITEIWGNPPQDGVLGMLFPDKGSPFADSSYAFVITYDPMGYVKDDDADKINYDDMLKEMQTGEKAENEERAKQGYEAIHFVGWAQKPFYDKNGKVLHWAKELKFGEASDGNTLNYEVRILGRKGVLSLNAVASMTELAMVKNDIDKVLAIPSFTKGNTYAEFDSKVDNVAAWTVGGLVAGKVLAKVGFFALILKNIKLVIIALAAVGGGVWRFITGRKKKEEEIQQQEPTAEV</sequence>
<dbReference type="AlphaFoldDB" id="A0A7G5XC21"/>
<name>A0A7G5XC21_9BACT</name>